<dbReference type="PANTHER" id="PTHR35004:SF6">
    <property type="entry name" value="TRANSPOSASE"/>
    <property type="match status" value="1"/>
</dbReference>
<name>A0A6L6JBV7_9RHOB</name>
<evidence type="ECO:0000313" key="1">
    <source>
        <dbReference type="EMBL" id="MTH79622.1"/>
    </source>
</evidence>
<dbReference type="RefSeq" id="WP_155096977.1">
    <property type="nucleotide sequence ID" value="NZ_WMIE01000018.1"/>
</dbReference>
<dbReference type="AlphaFoldDB" id="A0A6L6JBV7"/>
<protein>
    <recommendedName>
        <fullName evidence="3">Transposase</fullName>
    </recommendedName>
</protein>
<dbReference type="OrthoDB" id="2065409at2"/>
<accession>A0A6L6JBV7</accession>
<reference evidence="1 2" key="1">
    <citation type="submission" date="2019-11" db="EMBL/GenBank/DDBJ databases">
        <authorList>
            <person name="Dong K."/>
        </authorList>
    </citation>
    <scope>NUCLEOTIDE SEQUENCE [LARGE SCALE GENOMIC DNA]</scope>
    <source>
        <strain evidence="1 2">NBRC 111993</strain>
    </source>
</reference>
<dbReference type="PANTHER" id="PTHR35004">
    <property type="entry name" value="TRANSPOSASE RV3428C-RELATED"/>
    <property type="match status" value="1"/>
</dbReference>
<proteinExistence type="predicted"/>
<dbReference type="Proteomes" id="UP000478183">
    <property type="component" value="Unassembled WGS sequence"/>
</dbReference>
<gene>
    <name evidence="1" type="ORF">GL286_18065</name>
</gene>
<organism evidence="1 2">
    <name type="scientific">Paracoccus aestuariivivens</name>
    <dbReference type="NCBI Taxonomy" id="1820333"/>
    <lineage>
        <taxon>Bacteria</taxon>
        <taxon>Pseudomonadati</taxon>
        <taxon>Pseudomonadota</taxon>
        <taxon>Alphaproteobacteria</taxon>
        <taxon>Rhodobacterales</taxon>
        <taxon>Paracoccaceae</taxon>
        <taxon>Paracoccus</taxon>
    </lineage>
</organism>
<keyword evidence="2" id="KW-1185">Reference proteome</keyword>
<sequence>MTYNRALVALPNHYGAVPRACRPYRAYSKGKIEPSFRYIRKDFFLVRFFRNLDDLNR</sequence>
<evidence type="ECO:0000313" key="2">
    <source>
        <dbReference type="Proteomes" id="UP000478183"/>
    </source>
</evidence>
<comment type="caution">
    <text evidence="1">The sequence shown here is derived from an EMBL/GenBank/DDBJ whole genome shotgun (WGS) entry which is preliminary data.</text>
</comment>
<dbReference type="EMBL" id="WMIE01000018">
    <property type="protein sequence ID" value="MTH79622.1"/>
    <property type="molecule type" value="Genomic_DNA"/>
</dbReference>
<evidence type="ECO:0008006" key="3">
    <source>
        <dbReference type="Google" id="ProtNLM"/>
    </source>
</evidence>